<organism evidence="5 6">
    <name type="scientific">Ammoniphilus oxalaticus</name>
    <dbReference type="NCBI Taxonomy" id="66863"/>
    <lineage>
        <taxon>Bacteria</taxon>
        <taxon>Bacillati</taxon>
        <taxon>Bacillota</taxon>
        <taxon>Bacilli</taxon>
        <taxon>Bacillales</taxon>
        <taxon>Paenibacillaceae</taxon>
        <taxon>Aneurinibacillus group</taxon>
        <taxon>Ammoniphilus</taxon>
    </lineage>
</organism>
<gene>
    <name evidence="5" type="ORF">BEP19_14220</name>
</gene>
<dbReference type="InterPro" id="IPR003778">
    <property type="entry name" value="CT_A_B"/>
</dbReference>
<dbReference type="SMART" id="SM00797">
    <property type="entry name" value="AHS2"/>
    <property type="match status" value="1"/>
</dbReference>
<dbReference type="GO" id="GO:0005524">
    <property type="term" value="F:ATP binding"/>
    <property type="evidence" value="ECO:0007669"/>
    <property type="project" value="UniProtKB-KW"/>
</dbReference>
<evidence type="ECO:0000313" key="6">
    <source>
        <dbReference type="Proteomes" id="UP000284219"/>
    </source>
</evidence>
<evidence type="ECO:0000259" key="4">
    <source>
        <dbReference type="SMART" id="SM00797"/>
    </source>
</evidence>
<dbReference type="NCBIfam" id="TIGR00724">
    <property type="entry name" value="urea_amlyse_rel"/>
    <property type="match status" value="1"/>
</dbReference>
<dbReference type="EMBL" id="MCHY01000011">
    <property type="protein sequence ID" value="RKD21773.1"/>
    <property type="molecule type" value="Genomic_DNA"/>
</dbReference>
<reference evidence="5 6" key="1">
    <citation type="submission" date="2016-08" db="EMBL/GenBank/DDBJ databases">
        <title>Novel Firmicute Genomes.</title>
        <authorList>
            <person name="Poppleton D.I."/>
            <person name="Gribaldo S."/>
        </authorList>
    </citation>
    <scope>NUCLEOTIDE SEQUENCE [LARGE SCALE GENOMIC DNA]</scope>
    <source>
        <strain evidence="5 6">RAOx-1</strain>
    </source>
</reference>
<protein>
    <recommendedName>
        <fullName evidence="4">Carboxyltransferase domain-containing protein</fullName>
    </recommendedName>
</protein>
<sequence>MSLKVIDGGLLTTVQDLGRVGYQKYGVIVSGAMDSIAFSIANLLVGNRENEAALEITMLGPTLQFQKDHLIAICGANLQPTINQRSVPLWRPVWVKKGSILQFGQPKLGCRAYLAVGGGLALRETLGSRSTYLRAALGGFEGRSLQKGDCLQVKPRITNYDEVDWVGVKQFETVNWAIAYEQFMAYQSKPLIRIIRGPQFESFTEESQRQFFLQSFQINPQSDRMGYRLSGANLKLKSPLEMLSEPVTNGTIQVPPSGEPILLLADRQTVGGYPKIGYVITVDLPIVAQLKPGDHIYFREVSLEEAQRCWLERGRSMKILKLMIPRLLAGGTERVG</sequence>
<dbReference type="PANTHER" id="PTHR43309">
    <property type="entry name" value="5-OXOPROLINASE SUBUNIT C"/>
    <property type="match status" value="1"/>
</dbReference>
<keyword evidence="6" id="KW-1185">Reference proteome</keyword>
<evidence type="ECO:0000256" key="3">
    <source>
        <dbReference type="ARBA" id="ARBA00022840"/>
    </source>
</evidence>
<keyword evidence="3" id="KW-0067">ATP-binding</keyword>
<dbReference type="Pfam" id="PF02626">
    <property type="entry name" value="CT_A_B"/>
    <property type="match status" value="1"/>
</dbReference>
<dbReference type="SUPFAM" id="SSF50891">
    <property type="entry name" value="Cyclophilin-like"/>
    <property type="match status" value="1"/>
</dbReference>
<evidence type="ECO:0000256" key="2">
    <source>
        <dbReference type="ARBA" id="ARBA00022801"/>
    </source>
</evidence>
<dbReference type="AlphaFoldDB" id="A0A419SEN6"/>
<dbReference type="GO" id="GO:0016787">
    <property type="term" value="F:hydrolase activity"/>
    <property type="evidence" value="ECO:0007669"/>
    <property type="project" value="UniProtKB-KW"/>
</dbReference>
<dbReference type="PANTHER" id="PTHR43309:SF5">
    <property type="entry name" value="5-OXOPROLINASE SUBUNIT C"/>
    <property type="match status" value="1"/>
</dbReference>
<dbReference type="InterPro" id="IPR029000">
    <property type="entry name" value="Cyclophilin-like_dom_sf"/>
</dbReference>
<name>A0A419SEN6_9BACL</name>
<evidence type="ECO:0000256" key="1">
    <source>
        <dbReference type="ARBA" id="ARBA00022741"/>
    </source>
</evidence>
<dbReference type="Gene3D" id="2.40.100.10">
    <property type="entry name" value="Cyclophilin-like"/>
    <property type="match status" value="1"/>
</dbReference>
<proteinExistence type="predicted"/>
<dbReference type="OrthoDB" id="9782422at2"/>
<evidence type="ECO:0000313" key="5">
    <source>
        <dbReference type="EMBL" id="RKD21773.1"/>
    </source>
</evidence>
<dbReference type="Proteomes" id="UP000284219">
    <property type="component" value="Unassembled WGS sequence"/>
</dbReference>
<accession>A0A419SEN6</accession>
<dbReference type="RefSeq" id="WP_120190891.1">
    <property type="nucleotide sequence ID" value="NZ_MCHY01000011.1"/>
</dbReference>
<comment type="caution">
    <text evidence="5">The sequence shown here is derived from an EMBL/GenBank/DDBJ whole genome shotgun (WGS) entry which is preliminary data.</text>
</comment>
<keyword evidence="2" id="KW-0378">Hydrolase</keyword>
<feature type="domain" description="Carboxyltransferase" evidence="4">
    <location>
        <begin position="24"/>
        <end position="316"/>
    </location>
</feature>
<dbReference type="InterPro" id="IPR052708">
    <property type="entry name" value="PxpC"/>
</dbReference>
<keyword evidence="1" id="KW-0547">Nucleotide-binding</keyword>